<evidence type="ECO:0000313" key="1">
    <source>
        <dbReference type="EMBL" id="MEU2124603.1"/>
    </source>
</evidence>
<keyword evidence="2" id="KW-1185">Reference proteome</keyword>
<dbReference type="Proteomes" id="UP001550535">
    <property type="component" value="Unassembled WGS sequence"/>
</dbReference>
<evidence type="ECO:0000313" key="2">
    <source>
        <dbReference type="Proteomes" id="UP001550535"/>
    </source>
</evidence>
<dbReference type="EMBL" id="JBEYBR010000062">
    <property type="protein sequence ID" value="MEU2124603.1"/>
    <property type="molecule type" value="Genomic_DNA"/>
</dbReference>
<organism evidence="1 2">
    <name type="scientific">Nocardia niwae</name>
    <dbReference type="NCBI Taxonomy" id="626084"/>
    <lineage>
        <taxon>Bacteria</taxon>
        <taxon>Bacillati</taxon>
        <taxon>Actinomycetota</taxon>
        <taxon>Actinomycetes</taxon>
        <taxon>Mycobacteriales</taxon>
        <taxon>Nocardiaceae</taxon>
        <taxon>Nocardia</taxon>
    </lineage>
</organism>
<reference evidence="1 2" key="1">
    <citation type="submission" date="2024-06" db="EMBL/GenBank/DDBJ databases">
        <title>The Natural Products Discovery Center: Release of the First 8490 Sequenced Strains for Exploring Actinobacteria Biosynthetic Diversity.</title>
        <authorList>
            <person name="Kalkreuter E."/>
            <person name="Kautsar S.A."/>
            <person name="Yang D."/>
            <person name="Bader C.D."/>
            <person name="Teijaro C.N."/>
            <person name="Fluegel L."/>
            <person name="Davis C.M."/>
            <person name="Simpson J.R."/>
            <person name="Lauterbach L."/>
            <person name="Steele A.D."/>
            <person name="Gui C."/>
            <person name="Meng S."/>
            <person name="Li G."/>
            <person name="Viehrig K."/>
            <person name="Ye F."/>
            <person name="Su P."/>
            <person name="Kiefer A.F."/>
            <person name="Nichols A."/>
            <person name="Cepeda A.J."/>
            <person name="Yan W."/>
            <person name="Fan B."/>
            <person name="Jiang Y."/>
            <person name="Adhikari A."/>
            <person name="Zheng C.-J."/>
            <person name="Schuster L."/>
            <person name="Cowan T.M."/>
            <person name="Smanski M.J."/>
            <person name="Chevrette M.G."/>
            <person name="De Carvalho L.P.S."/>
            <person name="Shen B."/>
        </authorList>
    </citation>
    <scope>NUCLEOTIDE SEQUENCE [LARGE SCALE GENOMIC DNA]</scope>
    <source>
        <strain evidence="1 2">NPDC019434</strain>
    </source>
</reference>
<protein>
    <submittedName>
        <fullName evidence="1">Uncharacterized protein</fullName>
    </submittedName>
</protein>
<accession>A0ABV2XFD3</accession>
<name>A0ABV2XFD3_9NOCA</name>
<dbReference type="RefSeq" id="WP_357809221.1">
    <property type="nucleotide sequence ID" value="NZ_JBEYBM010000025.1"/>
</dbReference>
<comment type="caution">
    <text evidence="1">The sequence shown here is derived from an EMBL/GenBank/DDBJ whole genome shotgun (WGS) entry which is preliminary data.</text>
</comment>
<sequence>MLGLEPGQLVEHETGVGVQVCDLLFRVVGAGGGGHSAPSRRQGCGRAVGGDARTGLGRCRDRTAIVRLHQGIALFGFPQHLKIRNVSKQGLQDVGGMCAIGRCGPAERIVRLGQCFCRIEYREVTHFGLVSAHFRTLRLFVRKYSVVFLFLQLLPAAAVRIELPQPVVEIQVGW</sequence>
<gene>
    <name evidence="1" type="ORF">ABZ507_22595</name>
</gene>
<proteinExistence type="predicted"/>